<dbReference type="SUPFAM" id="SSF53649">
    <property type="entry name" value="Alkaline phosphatase-like"/>
    <property type="match status" value="1"/>
</dbReference>
<dbReference type="Pfam" id="PF16347">
    <property type="entry name" value="SGSH_C"/>
    <property type="match status" value="1"/>
</dbReference>
<name>A0ABW9U8D0_9BACL</name>
<reference evidence="2 3" key="1">
    <citation type="submission" date="2019-12" db="EMBL/GenBank/DDBJ databases">
        <authorList>
            <person name="Huq M.A."/>
        </authorList>
    </citation>
    <scope>NUCLEOTIDE SEQUENCE [LARGE SCALE GENOMIC DNA]</scope>
    <source>
        <strain evidence="2 3">MAH-34</strain>
    </source>
</reference>
<feature type="domain" description="N-sulphoglucosamine sulphohydrolase C-terminal" evidence="1">
    <location>
        <begin position="27"/>
        <end position="175"/>
    </location>
</feature>
<dbReference type="EMBL" id="WSEM01000016">
    <property type="protein sequence ID" value="MVQ36379.1"/>
    <property type="molecule type" value="Genomic_DNA"/>
</dbReference>
<evidence type="ECO:0000313" key="3">
    <source>
        <dbReference type="Proteomes" id="UP000467637"/>
    </source>
</evidence>
<dbReference type="PANTHER" id="PTHR46615:SF1">
    <property type="entry name" value="ARYLSULFATASE K"/>
    <property type="match status" value="1"/>
</dbReference>
<dbReference type="PANTHER" id="PTHR46615">
    <property type="entry name" value="ARYLSULFATASE K"/>
    <property type="match status" value="1"/>
</dbReference>
<dbReference type="Proteomes" id="UP000467637">
    <property type="component" value="Unassembled WGS sequence"/>
</dbReference>
<keyword evidence="3" id="KW-1185">Reference proteome</keyword>
<evidence type="ECO:0000313" key="2">
    <source>
        <dbReference type="EMBL" id="MVQ36379.1"/>
    </source>
</evidence>
<gene>
    <name evidence="2" type="ORF">GON05_17355</name>
</gene>
<dbReference type="InterPro" id="IPR051849">
    <property type="entry name" value="GAG-degrading_sulfatase"/>
</dbReference>
<sequence>MLPSASDPICIFLQSYLDHTNCPFNCQRSCHESSIRVPLAFSGPGFNGGGALRELISLIDLPPTLLDAAGIEVPDHMQGRSLMPLIGGNRMGVAWQQEVFVQISESEVGRAIRTRRWKYAVTAPSGDPIHDSRASDYVESYLYDLEADPYELNNLVDKQSHEEVRVHLREVLKQRMVTAGETAPTIHALPAQASGQLKVLKTEIYQ</sequence>
<organism evidence="2 3">
    <name type="scientific">Paenibacillus anseongense</name>
    <dbReference type="NCBI Taxonomy" id="2682845"/>
    <lineage>
        <taxon>Bacteria</taxon>
        <taxon>Bacillati</taxon>
        <taxon>Bacillota</taxon>
        <taxon>Bacilli</taxon>
        <taxon>Bacillales</taxon>
        <taxon>Paenibacillaceae</taxon>
        <taxon>Paenibacillus</taxon>
    </lineage>
</organism>
<protein>
    <submittedName>
        <fullName evidence="2">DUF4976 domain-containing protein</fullName>
    </submittedName>
</protein>
<dbReference type="Gene3D" id="3.40.720.10">
    <property type="entry name" value="Alkaline Phosphatase, subunit A"/>
    <property type="match status" value="1"/>
</dbReference>
<evidence type="ECO:0000259" key="1">
    <source>
        <dbReference type="Pfam" id="PF16347"/>
    </source>
</evidence>
<comment type="caution">
    <text evidence="2">The sequence shown here is derived from an EMBL/GenBank/DDBJ whole genome shotgun (WGS) entry which is preliminary data.</text>
</comment>
<dbReference type="InterPro" id="IPR017850">
    <property type="entry name" value="Alkaline_phosphatase_core_sf"/>
</dbReference>
<proteinExistence type="predicted"/>
<dbReference type="InterPro" id="IPR032506">
    <property type="entry name" value="SGSH_C"/>
</dbReference>
<accession>A0ABW9U8D0</accession>